<proteinExistence type="predicted"/>
<accession>A0A4P6JNY8</accession>
<feature type="transmembrane region" description="Helical" evidence="1">
    <location>
        <begin position="278"/>
        <end position="305"/>
    </location>
</feature>
<dbReference type="EMBL" id="CP035758">
    <property type="protein sequence ID" value="QBD77024.1"/>
    <property type="molecule type" value="Genomic_DNA"/>
</dbReference>
<feature type="transmembrane region" description="Helical" evidence="1">
    <location>
        <begin position="183"/>
        <end position="203"/>
    </location>
</feature>
<protein>
    <submittedName>
        <fullName evidence="2">Uncharacterized protein</fullName>
    </submittedName>
</protein>
<dbReference type="RefSeq" id="WP_129888088.1">
    <property type="nucleotide sequence ID" value="NZ_CP035758.1"/>
</dbReference>
<dbReference type="OrthoDB" id="919086at2"/>
<keyword evidence="1" id="KW-0472">Membrane</keyword>
<dbReference type="KEGG" id="kbs:EPA93_13820"/>
<dbReference type="AlphaFoldDB" id="A0A4P6JNY8"/>
<feature type="transmembrane region" description="Helical" evidence="1">
    <location>
        <begin position="64"/>
        <end position="87"/>
    </location>
</feature>
<feature type="transmembrane region" description="Helical" evidence="1">
    <location>
        <begin position="25"/>
        <end position="44"/>
    </location>
</feature>
<reference evidence="2 3" key="1">
    <citation type="submission" date="2019-01" db="EMBL/GenBank/DDBJ databases">
        <title>Ktedonosporobacter rubrisoli SCAWS-G2.</title>
        <authorList>
            <person name="Huang Y."/>
            <person name="Yan B."/>
        </authorList>
    </citation>
    <scope>NUCLEOTIDE SEQUENCE [LARGE SCALE GENOMIC DNA]</scope>
    <source>
        <strain evidence="2 3">SCAWS-G2</strain>
    </source>
</reference>
<keyword evidence="3" id="KW-1185">Reference proteome</keyword>
<organism evidence="2 3">
    <name type="scientific">Ktedonosporobacter rubrisoli</name>
    <dbReference type="NCBI Taxonomy" id="2509675"/>
    <lineage>
        <taxon>Bacteria</taxon>
        <taxon>Bacillati</taxon>
        <taxon>Chloroflexota</taxon>
        <taxon>Ktedonobacteria</taxon>
        <taxon>Ktedonobacterales</taxon>
        <taxon>Ktedonosporobacteraceae</taxon>
        <taxon>Ktedonosporobacter</taxon>
    </lineage>
</organism>
<feature type="transmembrane region" description="Helical" evidence="1">
    <location>
        <begin position="239"/>
        <end position="258"/>
    </location>
</feature>
<sequence length="390" mass="41867">MLQSYILTNEVTARNEILHEVRRRLVGAVILALGLLLGEVGVAWDVQWHANVGPDTFFTAPHMMVFGGMALAGLPCLFITLLSTYNYHRRESAQVVATTTVPVLGGSFHAPLGFLIAGLGAVVNLLNGAYDLWWHSVYGFDAVVFSPPHIGLSLAEHIAIVGAMYAFAELYHLSPAGTWLRRATIIGIAFAAALMLCSLSFYLPEVPGLFDLLSGRTLVAVAFSSAILLLLVAVFQRPWIATLAGGIFTLFYVGNWLFAPWATAVYASSLNLLMREGAYQIAVLPCMYPAGFLVAALSIDALFLLARRLHWNNALCVFLLSGIAALLLALCYPPLYVFSGVSASMVPTLLVAPLLGMVCGTLGWMLGYTLRQSSQANVGAILAASVKESA</sequence>
<dbReference type="Proteomes" id="UP000290365">
    <property type="component" value="Chromosome"/>
</dbReference>
<keyword evidence="1" id="KW-0812">Transmembrane</keyword>
<name>A0A4P6JNY8_KTERU</name>
<feature type="transmembrane region" description="Helical" evidence="1">
    <location>
        <begin position="108"/>
        <end position="130"/>
    </location>
</feature>
<feature type="transmembrane region" description="Helical" evidence="1">
    <location>
        <begin position="344"/>
        <end position="366"/>
    </location>
</feature>
<feature type="transmembrane region" description="Helical" evidence="1">
    <location>
        <begin position="215"/>
        <end position="232"/>
    </location>
</feature>
<evidence type="ECO:0000256" key="1">
    <source>
        <dbReference type="SAM" id="Phobius"/>
    </source>
</evidence>
<gene>
    <name evidence="2" type="ORF">EPA93_13820</name>
</gene>
<feature type="transmembrane region" description="Helical" evidence="1">
    <location>
        <begin position="150"/>
        <end position="171"/>
    </location>
</feature>
<keyword evidence="1" id="KW-1133">Transmembrane helix</keyword>
<evidence type="ECO:0000313" key="2">
    <source>
        <dbReference type="EMBL" id="QBD77024.1"/>
    </source>
</evidence>
<feature type="transmembrane region" description="Helical" evidence="1">
    <location>
        <begin position="317"/>
        <end position="338"/>
    </location>
</feature>
<evidence type="ECO:0000313" key="3">
    <source>
        <dbReference type="Proteomes" id="UP000290365"/>
    </source>
</evidence>